<dbReference type="EC" id="5.6.2.3" evidence="1"/>
<keyword evidence="1" id="KW-0067">ATP-binding</keyword>
<protein>
    <recommendedName>
        <fullName evidence="1">ATP-dependent DNA helicase</fullName>
        <ecNumber evidence="1">5.6.2.3</ecNumber>
    </recommendedName>
</protein>
<dbReference type="GO" id="GO:0043139">
    <property type="term" value="F:5'-3' DNA helicase activity"/>
    <property type="evidence" value="ECO:0007669"/>
    <property type="project" value="UniProtKB-EC"/>
</dbReference>
<sequence>MCDLRNDNRIMEGVAILLSGDFRQTLPIISRVKPADELNACLKASELWEYAQWITVTTNMRVHVLGDISSENFGKLLSLGEEKLPTKSASDLLSISLIFVCQYHLQKN</sequence>
<keyword evidence="1" id="KW-0347">Helicase</keyword>
<dbReference type="GO" id="GO:0006310">
    <property type="term" value="P:DNA recombination"/>
    <property type="evidence" value="ECO:0007669"/>
    <property type="project" value="UniProtKB-KW"/>
</dbReference>
<comment type="catalytic activity">
    <reaction evidence="1">
        <text>ATP + H2O = ADP + phosphate + H(+)</text>
        <dbReference type="Rhea" id="RHEA:13065"/>
        <dbReference type="ChEBI" id="CHEBI:15377"/>
        <dbReference type="ChEBI" id="CHEBI:15378"/>
        <dbReference type="ChEBI" id="CHEBI:30616"/>
        <dbReference type="ChEBI" id="CHEBI:43474"/>
        <dbReference type="ChEBI" id="CHEBI:456216"/>
        <dbReference type="EC" id="5.6.2.3"/>
    </reaction>
</comment>
<organism evidence="3 4">
    <name type="scientific">Araneus ventricosus</name>
    <name type="common">Orbweaver spider</name>
    <name type="synonym">Epeira ventricosa</name>
    <dbReference type="NCBI Taxonomy" id="182803"/>
    <lineage>
        <taxon>Eukaryota</taxon>
        <taxon>Metazoa</taxon>
        <taxon>Ecdysozoa</taxon>
        <taxon>Arthropoda</taxon>
        <taxon>Chelicerata</taxon>
        <taxon>Arachnida</taxon>
        <taxon>Araneae</taxon>
        <taxon>Araneomorphae</taxon>
        <taxon>Entelegynae</taxon>
        <taxon>Araneoidea</taxon>
        <taxon>Araneidae</taxon>
        <taxon>Araneus</taxon>
    </lineage>
</organism>
<dbReference type="AlphaFoldDB" id="A0A4Y2SN60"/>
<comment type="similarity">
    <text evidence="1">Belongs to the helicase family.</text>
</comment>
<dbReference type="Pfam" id="PF05970">
    <property type="entry name" value="PIF1"/>
    <property type="match status" value="1"/>
</dbReference>
<dbReference type="InterPro" id="IPR010285">
    <property type="entry name" value="DNA_helicase_pif1-like_DEAD"/>
</dbReference>
<dbReference type="GO" id="GO:0005524">
    <property type="term" value="F:ATP binding"/>
    <property type="evidence" value="ECO:0007669"/>
    <property type="project" value="UniProtKB-KW"/>
</dbReference>
<accession>A0A4Y2SN60</accession>
<keyword evidence="1" id="KW-0547">Nucleotide-binding</keyword>
<evidence type="ECO:0000313" key="3">
    <source>
        <dbReference type="EMBL" id="GBN89752.1"/>
    </source>
</evidence>
<evidence type="ECO:0000259" key="2">
    <source>
        <dbReference type="Pfam" id="PF05970"/>
    </source>
</evidence>
<name>A0A4Y2SN60_ARAVE</name>
<evidence type="ECO:0000256" key="1">
    <source>
        <dbReference type="RuleBase" id="RU363044"/>
    </source>
</evidence>
<reference evidence="3 4" key="1">
    <citation type="journal article" date="2019" name="Sci. Rep.">
        <title>Orb-weaving spider Araneus ventricosus genome elucidates the spidroin gene catalogue.</title>
        <authorList>
            <person name="Kono N."/>
            <person name="Nakamura H."/>
            <person name="Ohtoshi R."/>
            <person name="Moran D.A.P."/>
            <person name="Shinohara A."/>
            <person name="Yoshida Y."/>
            <person name="Fujiwara M."/>
            <person name="Mori M."/>
            <person name="Tomita M."/>
            <person name="Arakawa K."/>
        </authorList>
    </citation>
    <scope>NUCLEOTIDE SEQUENCE [LARGE SCALE GENOMIC DNA]</scope>
</reference>
<dbReference type="GO" id="GO:0016887">
    <property type="term" value="F:ATP hydrolysis activity"/>
    <property type="evidence" value="ECO:0007669"/>
    <property type="project" value="RHEA"/>
</dbReference>
<dbReference type="EMBL" id="BGPR01022954">
    <property type="protein sequence ID" value="GBN89752.1"/>
    <property type="molecule type" value="Genomic_DNA"/>
</dbReference>
<keyword evidence="1" id="KW-0234">DNA repair</keyword>
<feature type="domain" description="DNA helicase Pif1-like DEAD-box helicase" evidence="2">
    <location>
        <begin position="7"/>
        <end position="64"/>
    </location>
</feature>
<gene>
    <name evidence="3" type="ORF">AVEN_72256_1</name>
</gene>
<dbReference type="Proteomes" id="UP000499080">
    <property type="component" value="Unassembled WGS sequence"/>
</dbReference>
<comment type="cofactor">
    <cofactor evidence="1">
        <name>Mg(2+)</name>
        <dbReference type="ChEBI" id="CHEBI:18420"/>
    </cofactor>
</comment>
<dbReference type="OrthoDB" id="6434334at2759"/>
<keyword evidence="1" id="KW-0227">DNA damage</keyword>
<proteinExistence type="inferred from homology"/>
<comment type="caution">
    <text evidence="3">The sequence shown here is derived from an EMBL/GenBank/DDBJ whole genome shotgun (WGS) entry which is preliminary data.</text>
</comment>
<keyword evidence="4" id="KW-1185">Reference proteome</keyword>
<keyword evidence="1" id="KW-0233">DNA recombination</keyword>
<keyword evidence="1" id="KW-0378">Hydrolase</keyword>
<evidence type="ECO:0000313" key="4">
    <source>
        <dbReference type="Proteomes" id="UP000499080"/>
    </source>
</evidence>
<dbReference type="GO" id="GO:0006281">
    <property type="term" value="P:DNA repair"/>
    <property type="evidence" value="ECO:0007669"/>
    <property type="project" value="UniProtKB-KW"/>
</dbReference>
<dbReference type="GO" id="GO:0000723">
    <property type="term" value="P:telomere maintenance"/>
    <property type="evidence" value="ECO:0007669"/>
    <property type="project" value="InterPro"/>
</dbReference>